<dbReference type="GO" id="GO:0006508">
    <property type="term" value="P:proteolysis"/>
    <property type="evidence" value="ECO:0007669"/>
    <property type="project" value="InterPro"/>
</dbReference>
<dbReference type="PROSITE" id="PS52035">
    <property type="entry name" value="PEPTIDASE_M14"/>
    <property type="match status" value="1"/>
</dbReference>
<comment type="caution">
    <text evidence="1">Lacks conserved residue(s) required for the propagation of feature annotation.</text>
</comment>
<accession>A0A4R6IFY8</accession>
<dbReference type="InterPro" id="IPR000834">
    <property type="entry name" value="Peptidase_M14"/>
</dbReference>
<keyword evidence="4" id="KW-1185">Reference proteome</keyword>
<dbReference type="RefSeq" id="WP_133558037.1">
    <property type="nucleotide sequence ID" value="NZ_SNWM01000004.1"/>
</dbReference>
<dbReference type="Proteomes" id="UP000295499">
    <property type="component" value="Unassembled WGS sequence"/>
</dbReference>
<comment type="similarity">
    <text evidence="1">Belongs to the peptidase M14 family.</text>
</comment>
<sequence length="387" mass="43311">MDTAEIIARYDSFADKQIRDRFIKPRNIADRLSKLPAEFESGILGLSEEGLPIPIVKIGKGPVKIMLWSQMHGDEPTGTMALMDLINFLAGNSRLKDVLRSECTIYLVPMVNPDGAVRFTRRNAQQIDINRDYIQTSSKEATLLKNIRREIKPDFGFNLHDQDTLWSVGQTGNPASLSFLAPAFDAACSNNPNREQAMLVIADIFETLHPLLPNQIGLFDESYEPRAFGDNFQAEGTATILIEAGGLVNDPEKQNLRKYFFLSILRGLESIATRSFKNQQISNYRKIPPNSKTIFHIVIRQLLLGGIITSIALNYLEFTALDGLSTIKKYYIADIGDLSSCAAYATYSAEKYIVSGFIIFGEPANFDIFQDEDFILSFRGGILQSKQ</sequence>
<keyword evidence="3" id="KW-0121">Carboxypeptidase</keyword>
<name>A0A4R6IFY8_9SPHI</name>
<protein>
    <submittedName>
        <fullName evidence="3">Zinc carboxypeptidase</fullName>
    </submittedName>
</protein>
<reference evidence="3 4" key="1">
    <citation type="submission" date="2019-03" db="EMBL/GenBank/DDBJ databases">
        <title>Genomic Encyclopedia of Archaeal and Bacterial Type Strains, Phase II (KMG-II): from individual species to whole genera.</title>
        <authorList>
            <person name="Goeker M."/>
        </authorList>
    </citation>
    <scope>NUCLEOTIDE SEQUENCE [LARGE SCALE GENOMIC DNA]</scope>
    <source>
        <strain evidence="3 4">DSM 19034</strain>
    </source>
</reference>
<dbReference type="GO" id="GO:0008270">
    <property type="term" value="F:zinc ion binding"/>
    <property type="evidence" value="ECO:0007669"/>
    <property type="project" value="InterPro"/>
</dbReference>
<dbReference type="AlphaFoldDB" id="A0A4R6IFY8"/>
<proteinExistence type="inferred from homology"/>
<evidence type="ECO:0000259" key="2">
    <source>
        <dbReference type="PROSITE" id="PS52035"/>
    </source>
</evidence>
<comment type="caution">
    <text evidence="3">The sequence shown here is derived from an EMBL/GenBank/DDBJ whole genome shotgun (WGS) entry which is preliminary data.</text>
</comment>
<dbReference type="EMBL" id="SNWM01000004">
    <property type="protein sequence ID" value="TDO21042.1"/>
    <property type="molecule type" value="Genomic_DNA"/>
</dbReference>
<dbReference type="OrthoDB" id="1119199at2"/>
<dbReference type="Gene3D" id="3.40.630.10">
    <property type="entry name" value="Zn peptidases"/>
    <property type="match status" value="1"/>
</dbReference>
<organism evidence="3 4">
    <name type="scientific">Pedobacter duraquae</name>
    <dbReference type="NCBI Taxonomy" id="425511"/>
    <lineage>
        <taxon>Bacteria</taxon>
        <taxon>Pseudomonadati</taxon>
        <taxon>Bacteroidota</taxon>
        <taxon>Sphingobacteriia</taxon>
        <taxon>Sphingobacteriales</taxon>
        <taxon>Sphingobacteriaceae</taxon>
        <taxon>Pedobacter</taxon>
    </lineage>
</organism>
<dbReference type="GO" id="GO:0004181">
    <property type="term" value="F:metallocarboxypeptidase activity"/>
    <property type="evidence" value="ECO:0007669"/>
    <property type="project" value="InterPro"/>
</dbReference>
<evidence type="ECO:0000256" key="1">
    <source>
        <dbReference type="PROSITE-ProRule" id="PRU01379"/>
    </source>
</evidence>
<gene>
    <name evidence="3" type="ORF">CLV32_3680</name>
</gene>
<dbReference type="Pfam" id="PF00246">
    <property type="entry name" value="Peptidase_M14"/>
    <property type="match status" value="1"/>
</dbReference>
<keyword evidence="3" id="KW-0378">Hydrolase</keyword>
<dbReference type="SUPFAM" id="SSF53187">
    <property type="entry name" value="Zn-dependent exopeptidases"/>
    <property type="match status" value="1"/>
</dbReference>
<keyword evidence="3" id="KW-0645">Protease</keyword>
<feature type="domain" description="Peptidase M14" evidence="2">
    <location>
        <begin position="9"/>
        <end position="242"/>
    </location>
</feature>
<evidence type="ECO:0000313" key="4">
    <source>
        <dbReference type="Proteomes" id="UP000295499"/>
    </source>
</evidence>
<evidence type="ECO:0000313" key="3">
    <source>
        <dbReference type="EMBL" id="TDO21042.1"/>
    </source>
</evidence>